<comment type="caution">
    <text evidence="1">The sequence shown here is derived from an EMBL/GenBank/DDBJ whole genome shotgun (WGS) entry which is preliminary data.</text>
</comment>
<evidence type="ECO:0000313" key="1">
    <source>
        <dbReference type="EMBL" id="MBA5639222.1"/>
    </source>
</evidence>
<dbReference type="EMBL" id="JACEZT010000014">
    <property type="protein sequence ID" value="MBA5639222.1"/>
    <property type="molecule type" value="Genomic_DNA"/>
</dbReference>
<dbReference type="Proteomes" id="UP000534388">
    <property type="component" value="Unassembled WGS sequence"/>
</dbReference>
<gene>
    <name evidence="1" type="ORF">H3H37_19365</name>
</gene>
<protein>
    <submittedName>
        <fullName evidence="1">Toxin</fullName>
    </submittedName>
</protein>
<name>A0A7W2IDQ2_9BURK</name>
<organism evidence="1 2">
    <name type="scientific">Rugamonas brunnea</name>
    <dbReference type="NCBI Taxonomy" id="2758569"/>
    <lineage>
        <taxon>Bacteria</taxon>
        <taxon>Pseudomonadati</taxon>
        <taxon>Pseudomonadota</taxon>
        <taxon>Betaproteobacteria</taxon>
        <taxon>Burkholderiales</taxon>
        <taxon>Oxalobacteraceae</taxon>
        <taxon>Telluria group</taxon>
        <taxon>Rugamonas</taxon>
    </lineage>
</organism>
<accession>A0A7W2IDQ2</accession>
<dbReference type="PIRSF" id="PIRSF039032">
    <property type="entry name" value="HigB-2"/>
    <property type="match status" value="1"/>
</dbReference>
<proteinExistence type="predicted"/>
<dbReference type="AlphaFoldDB" id="A0A7W2IDQ2"/>
<reference evidence="1 2" key="1">
    <citation type="submission" date="2020-07" db="EMBL/GenBank/DDBJ databases">
        <title>Novel species isolated from subtropical streams in China.</title>
        <authorList>
            <person name="Lu H."/>
        </authorList>
    </citation>
    <scope>NUCLEOTIDE SEQUENCE [LARGE SCALE GENOMIC DNA]</scope>
    <source>
        <strain evidence="1 2">LX20W</strain>
    </source>
</reference>
<sequence>MKATFWELPSFARRREHYLDDNEYRALQIELMRFPAKGVLIQGSGGLRKLRYGDVAHGKGKRGGLRIIYFWRENAAQFWLFTLYGKDEVVDLTSAQLQILRTRLQQELQARSHEK</sequence>
<dbReference type="InterPro" id="IPR009387">
    <property type="entry name" value="HigB-2"/>
</dbReference>
<dbReference type="RefSeq" id="WP_182165571.1">
    <property type="nucleotide sequence ID" value="NZ_JACEZT010000014.1"/>
</dbReference>
<evidence type="ECO:0000313" key="2">
    <source>
        <dbReference type="Proteomes" id="UP000534388"/>
    </source>
</evidence>
<keyword evidence="2" id="KW-1185">Reference proteome</keyword>